<name>A0A8J8SGD7_9FIRM</name>
<evidence type="ECO:0000313" key="2">
    <source>
        <dbReference type="Proteomes" id="UP000683246"/>
    </source>
</evidence>
<reference evidence="1" key="1">
    <citation type="submission" date="2020-07" db="EMBL/GenBank/DDBJ databases">
        <title>Vallitalea pronyensis genome.</title>
        <authorList>
            <person name="Postec A."/>
        </authorList>
    </citation>
    <scope>NUCLEOTIDE SEQUENCE</scope>
    <source>
        <strain evidence="1">FatNI3</strain>
    </source>
</reference>
<dbReference type="EMBL" id="CP058649">
    <property type="protein sequence ID" value="QUI22496.1"/>
    <property type="molecule type" value="Genomic_DNA"/>
</dbReference>
<dbReference type="GO" id="GO:0006974">
    <property type="term" value="P:DNA damage response"/>
    <property type="evidence" value="ECO:0007669"/>
    <property type="project" value="TreeGrafter"/>
</dbReference>
<gene>
    <name evidence="1" type="ORF">HZI73_09365</name>
</gene>
<keyword evidence="2" id="KW-1185">Reference proteome</keyword>
<dbReference type="Proteomes" id="UP000683246">
    <property type="component" value="Chromosome"/>
</dbReference>
<proteinExistence type="predicted"/>
<dbReference type="RefSeq" id="WP_212697985.1">
    <property type="nucleotide sequence ID" value="NZ_CP058649.1"/>
</dbReference>
<dbReference type="KEGG" id="vpy:HZI73_09365"/>
<dbReference type="Pfam" id="PF04402">
    <property type="entry name" value="SIMPL"/>
    <property type="match status" value="1"/>
</dbReference>
<dbReference type="Gene3D" id="3.30.110.170">
    <property type="entry name" value="Protein of unknown function (DUF541), domain 1"/>
    <property type="match status" value="1"/>
</dbReference>
<dbReference type="PANTHER" id="PTHR34387:SF1">
    <property type="entry name" value="PERIPLASMIC IMMUNOGENIC PROTEIN"/>
    <property type="match status" value="1"/>
</dbReference>
<evidence type="ECO:0000313" key="1">
    <source>
        <dbReference type="EMBL" id="QUI22496.1"/>
    </source>
</evidence>
<dbReference type="PANTHER" id="PTHR34387">
    <property type="entry name" value="SLR1258 PROTEIN"/>
    <property type="match status" value="1"/>
</dbReference>
<dbReference type="InterPro" id="IPR052022">
    <property type="entry name" value="26kDa_periplasmic_antigen"/>
</dbReference>
<organism evidence="1 2">
    <name type="scientific">Vallitalea pronyensis</name>
    <dbReference type="NCBI Taxonomy" id="1348613"/>
    <lineage>
        <taxon>Bacteria</taxon>
        <taxon>Bacillati</taxon>
        <taxon>Bacillota</taxon>
        <taxon>Clostridia</taxon>
        <taxon>Lachnospirales</taxon>
        <taxon>Vallitaleaceae</taxon>
        <taxon>Vallitalea</taxon>
    </lineage>
</organism>
<dbReference type="AlphaFoldDB" id="A0A8J8SGD7"/>
<dbReference type="InterPro" id="IPR007497">
    <property type="entry name" value="SIMPL/DUF541"/>
</dbReference>
<sequence>MKNMYYYNNPYGYGKKLKRMENQITVEGIGKVEVEPDIIAIRMGVITRDTDVIKAQDENKRIMNQVIDGLLRDGVDEKDIKTTQFSVMPRYNYINGQQEFDGYVVSNVIQVTVRDMDKVGIIIENALKNGVNNQRSLNYTISEPETYYEDALELAVINAQEKAHNIAMTLESNIHMRPIKLTEETDRDQLSPRERQYMVIDGGVPVKAGTMEIVAKVKATFEYE</sequence>
<dbReference type="Gene3D" id="3.30.70.2970">
    <property type="entry name" value="Protein of unknown function (DUF541), domain 2"/>
    <property type="match status" value="1"/>
</dbReference>
<accession>A0A8J8SGD7</accession>
<protein>
    <submittedName>
        <fullName evidence="1">SIMPL domain-containing protein</fullName>
    </submittedName>
</protein>